<evidence type="ECO:0000313" key="3">
    <source>
        <dbReference type="EMBL" id="VTJ74865.1"/>
    </source>
</evidence>
<accession>A0A5E4BZF4</accession>
<dbReference type="EMBL" id="WJEC01003031">
    <property type="protein sequence ID" value="KAF7475636.1"/>
    <property type="molecule type" value="Genomic_DNA"/>
</dbReference>
<evidence type="ECO:0000313" key="2">
    <source>
        <dbReference type="EMBL" id="KAF7475636.1"/>
    </source>
</evidence>
<dbReference type="AlphaFoldDB" id="A0A5E4BZF4"/>
<feature type="region of interest" description="Disordered" evidence="1">
    <location>
        <begin position="38"/>
        <end position="79"/>
    </location>
</feature>
<dbReference type="EMBL" id="CABDUW010000766">
    <property type="protein sequence ID" value="VTJ74865.1"/>
    <property type="molecule type" value="Genomic_DNA"/>
</dbReference>
<organism evidence="3 4">
    <name type="scientific">Marmota monax</name>
    <name type="common">Woodchuck</name>
    <dbReference type="NCBI Taxonomy" id="9995"/>
    <lineage>
        <taxon>Eukaryota</taxon>
        <taxon>Metazoa</taxon>
        <taxon>Chordata</taxon>
        <taxon>Craniata</taxon>
        <taxon>Vertebrata</taxon>
        <taxon>Euteleostomi</taxon>
        <taxon>Mammalia</taxon>
        <taxon>Eutheria</taxon>
        <taxon>Euarchontoglires</taxon>
        <taxon>Glires</taxon>
        <taxon>Rodentia</taxon>
        <taxon>Sciuromorpha</taxon>
        <taxon>Sciuridae</taxon>
        <taxon>Xerinae</taxon>
        <taxon>Marmotini</taxon>
        <taxon>Marmota</taxon>
    </lineage>
</organism>
<reference evidence="3 4" key="1">
    <citation type="submission" date="2019-04" db="EMBL/GenBank/DDBJ databases">
        <authorList>
            <person name="Alioto T."/>
            <person name="Alioto T."/>
        </authorList>
    </citation>
    <scope>NUCLEOTIDE SEQUENCE [LARGE SCALE GENOMIC DNA]</scope>
</reference>
<keyword evidence="2" id="KW-0808">Transferase</keyword>
<keyword evidence="4" id="KW-1185">Reference proteome</keyword>
<protein>
    <submittedName>
        <fullName evidence="2">Dual specificity mitogen-activated protein kinase kinase 5</fullName>
    </submittedName>
</protein>
<dbReference type="Proteomes" id="UP000335636">
    <property type="component" value="Unassembled WGS sequence"/>
</dbReference>
<reference evidence="2" key="2">
    <citation type="submission" date="2020-08" db="EMBL/GenBank/DDBJ databases">
        <authorList>
            <person name="Shumante A."/>
            <person name="Zimin A.V."/>
            <person name="Puiu D."/>
            <person name="Salzberg S.L."/>
        </authorList>
    </citation>
    <scope>NUCLEOTIDE SEQUENCE</scope>
    <source>
        <strain evidence="2">WC2-LM</strain>
        <tissue evidence="2">Liver</tissue>
    </source>
</reference>
<keyword evidence="2" id="KW-0418">Kinase</keyword>
<dbReference type="GO" id="GO:0016301">
    <property type="term" value="F:kinase activity"/>
    <property type="evidence" value="ECO:0007669"/>
    <property type="project" value="UniProtKB-KW"/>
</dbReference>
<evidence type="ECO:0000313" key="4">
    <source>
        <dbReference type="Proteomes" id="UP000335636"/>
    </source>
</evidence>
<name>A0A5E4BZF4_MARMO</name>
<evidence type="ECO:0000256" key="1">
    <source>
        <dbReference type="SAM" id="MobiDB-lite"/>
    </source>
</evidence>
<proteinExistence type="predicted"/>
<dbReference type="Proteomes" id="UP000662637">
    <property type="component" value="Unassembled WGS sequence"/>
</dbReference>
<sequence>MAPREAGPALRLPGFRRSAFWFRSNSALSAALLRLSSPLPPLPLDSRPRVAGTELSRAAPSGSRAHSNQGPVGIPCPRM</sequence>
<gene>
    <name evidence="2" type="ORF">GHT09_013488</name>
    <name evidence="3" type="ORF">MONAX_5E019177</name>
</gene>